<dbReference type="Pfam" id="PF22352">
    <property type="entry name" value="K319L-like_PKD"/>
    <property type="match status" value="1"/>
</dbReference>
<dbReference type="Gene3D" id="2.60.40.10">
    <property type="entry name" value="Immunoglobulins"/>
    <property type="match status" value="3"/>
</dbReference>
<keyword evidence="2" id="KW-1133">Transmembrane helix</keyword>
<proteinExistence type="predicted"/>
<evidence type="ECO:0000313" key="5">
    <source>
        <dbReference type="Proteomes" id="UP000070256"/>
    </source>
</evidence>
<evidence type="ECO:0000256" key="1">
    <source>
        <dbReference type="SAM" id="MobiDB-lite"/>
    </source>
</evidence>
<name>A0A133VN83_9EURY</name>
<accession>A0A133VN83</accession>
<dbReference type="InterPro" id="IPR013783">
    <property type="entry name" value="Ig-like_fold"/>
</dbReference>
<dbReference type="AlphaFoldDB" id="A0A133VN83"/>
<dbReference type="EMBL" id="LHYK01000024">
    <property type="protein sequence ID" value="KXB07904.1"/>
    <property type="molecule type" value="Genomic_DNA"/>
</dbReference>
<dbReference type="Proteomes" id="UP000070256">
    <property type="component" value="Unassembled WGS sequence"/>
</dbReference>
<feature type="compositionally biased region" description="Low complexity" evidence="1">
    <location>
        <begin position="189"/>
        <end position="203"/>
    </location>
</feature>
<dbReference type="InterPro" id="IPR035986">
    <property type="entry name" value="PKD_dom_sf"/>
</dbReference>
<reference evidence="4 5" key="1">
    <citation type="journal article" date="2016" name="Sci. Rep.">
        <title>Metabolic traits of an uncultured archaeal lineage -MSBL1- from brine pools of the Red Sea.</title>
        <authorList>
            <person name="Mwirichia R."/>
            <person name="Alam I."/>
            <person name="Rashid M."/>
            <person name="Vinu M."/>
            <person name="Ba-Alawi W."/>
            <person name="Anthony Kamau A."/>
            <person name="Kamanda Ngugi D."/>
            <person name="Goker M."/>
            <person name="Klenk H.P."/>
            <person name="Bajic V."/>
            <person name="Stingl U."/>
        </authorList>
    </citation>
    <scope>NUCLEOTIDE SEQUENCE [LARGE SCALE GENOMIC DNA]</scope>
    <source>
        <strain evidence="4">SCGC-AAA385D11</strain>
    </source>
</reference>
<keyword evidence="2" id="KW-0812">Transmembrane</keyword>
<protein>
    <recommendedName>
        <fullName evidence="3">CARDB domain-containing protein</fullName>
    </recommendedName>
</protein>
<evidence type="ECO:0000259" key="3">
    <source>
        <dbReference type="Pfam" id="PF07705"/>
    </source>
</evidence>
<comment type="caution">
    <text evidence="4">The sequence shown here is derived from an EMBL/GenBank/DDBJ whole genome shotgun (WGS) entry which is preliminary data.</text>
</comment>
<dbReference type="PATRIC" id="fig|1698286.3.peg.207"/>
<dbReference type="Pfam" id="PF09136">
    <property type="entry name" value="Glucodextran_B"/>
    <property type="match status" value="1"/>
</dbReference>
<organism evidence="4 5">
    <name type="scientific">candidate division MSBL1 archaeon SCGC-AAA385D11</name>
    <dbReference type="NCBI Taxonomy" id="1698286"/>
    <lineage>
        <taxon>Archaea</taxon>
        <taxon>Methanobacteriati</taxon>
        <taxon>Methanobacteriota</taxon>
        <taxon>candidate division MSBL1</taxon>
    </lineage>
</organism>
<evidence type="ECO:0000313" key="4">
    <source>
        <dbReference type="EMBL" id="KXB07904.1"/>
    </source>
</evidence>
<sequence length="548" mass="57447">MPAPIGTEVVAKVGGEVKGTLTTVQTGAYGDVDNIQIDDLTVSDDLEDGDTIHFWVNGLDTGQTAEFSSGGDTKLNLTVEDNVAPVVTIDSVTTPTNVDTQTITGAFDEAFIDTIVVNGVGASIDEDAGTYSADVPLDEGTNEITVEATDLVGNAGTATATIEFVPPNRPPTADANGPYSVNEEETVALDGTGSSDPDGDTLTHSWSIADDPTGEASLTDTDTSTPVFRAPSIESDTNVIVELTVGDGHGHTDSDTATVTILALPPAPPAKVVENMTPENAAENLAASDPVSAAGTLENVAVENAARIVDAGVKAGLTDEMAAILDETDTESAANLLLAIYDLPETPEAAAELLGAMSLDKGTAVVQSFIARAWFEYVDGTFTHLSDENINDIYEGLTVEQRGELYPELSQSVKERISAELAPRFEVSNLEISKPEVETGETTTISVDVTNTGGTPYTYTAELSVENELVDSENVALDPDESGTVSFDVSREEAGTYDFSVDGLTGSFEVEKPPKPFPWPTVTAIIVVIIAVVAIAAWYWMQRRGGGI</sequence>
<keyword evidence="5" id="KW-1185">Reference proteome</keyword>
<keyword evidence="2" id="KW-0472">Membrane</keyword>
<dbReference type="SUPFAM" id="SSF49299">
    <property type="entry name" value="PKD domain"/>
    <property type="match status" value="1"/>
</dbReference>
<evidence type="ECO:0000256" key="2">
    <source>
        <dbReference type="SAM" id="Phobius"/>
    </source>
</evidence>
<dbReference type="InterPro" id="IPR011635">
    <property type="entry name" value="CARDB"/>
</dbReference>
<gene>
    <name evidence="4" type="ORF">AKJ58_01510</name>
</gene>
<feature type="domain" description="CARDB" evidence="3">
    <location>
        <begin position="423"/>
        <end position="501"/>
    </location>
</feature>
<feature type="region of interest" description="Disordered" evidence="1">
    <location>
        <begin position="188"/>
        <end position="224"/>
    </location>
</feature>
<feature type="transmembrane region" description="Helical" evidence="2">
    <location>
        <begin position="517"/>
        <end position="540"/>
    </location>
</feature>
<dbReference type="Pfam" id="PF07705">
    <property type="entry name" value="CARDB"/>
    <property type="match status" value="1"/>
</dbReference>